<reference evidence="1 2" key="1">
    <citation type="submission" date="2024-08" db="EMBL/GenBank/DDBJ databases">
        <title>Genome sequence of Streptomyces aureus CACIA-1.46HGO.</title>
        <authorList>
            <person name="Evangelista-Martinez Z."/>
        </authorList>
    </citation>
    <scope>NUCLEOTIDE SEQUENCE [LARGE SCALE GENOMIC DNA]</scope>
    <source>
        <strain evidence="1 2">CACIA-1.46HGO</strain>
    </source>
</reference>
<gene>
    <name evidence="1" type="ORF">ACEG43_42640</name>
</gene>
<dbReference type="EMBL" id="JBGOSP010000044">
    <property type="protein sequence ID" value="MFA3842774.1"/>
    <property type="molecule type" value="Genomic_DNA"/>
</dbReference>
<protein>
    <submittedName>
        <fullName evidence="1">Uncharacterized protein</fullName>
    </submittedName>
</protein>
<keyword evidence="2" id="KW-1185">Reference proteome</keyword>
<dbReference type="Proteomes" id="UP001571476">
    <property type="component" value="Unassembled WGS sequence"/>
</dbReference>
<evidence type="ECO:0000313" key="2">
    <source>
        <dbReference type="Proteomes" id="UP001571476"/>
    </source>
</evidence>
<accession>A0ABV4SZW3</accession>
<name>A0ABV4SZW3_9ACTN</name>
<dbReference type="RefSeq" id="WP_372566687.1">
    <property type="nucleotide sequence ID" value="NZ_JBGOSP010000044.1"/>
</dbReference>
<organism evidence="1 2">
    <name type="scientific">Streptomyces aureus</name>
    <dbReference type="NCBI Taxonomy" id="193461"/>
    <lineage>
        <taxon>Bacteria</taxon>
        <taxon>Bacillati</taxon>
        <taxon>Actinomycetota</taxon>
        <taxon>Actinomycetes</taxon>
        <taxon>Kitasatosporales</taxon>
        <taxon>Streptomycetaceae</taxon>
        <taxon>Streptomyces</taxon>
    </lineage>
</organism>
<comment type="caution">
    <text evidence="1">The sequence shown here is derived from an EMBL/GenBank/DDBJ whole genome shotgun (WGS) entry which is preliminary data.</text>
</comment>
<sequence>MKERGQPTDAEVRLRRQIVKLKVLRAADQEELAELRADREAVVRVVNQLTVGDRQLRQQLTASAPVVRILPAQPQPPVVA</sequence>
<evidence type="ECO:0000313" key="1">
    <source>
        <dbReference type="EMBL" id="MFA3842774.1"/>
    </source>
</evidence>
<proteinExistence type="predicted"/>